<dbReference type="InterPro" id="IPR036259">
    <property type="entry name" value="MFS_trans_sf"/>
</dbReference>
<dbReference type="CDD" id="cd17352">
    <property type="entry name" value="MFS_MCT_SLC16"/>
    <property type="match status" value="1"/>
</dbReference>
<dbReference type="GO" id="GO:0022857">
    <property type="term" value="F:transmembrane transporter activity"/>
    <property type="evidence" value="ECO:0007669"/>
    <property type="project" value="InterPro"/>
</dbReference>
<dbReference type="Pfam" id="PF07690">
    <property type="entry name" value="MFS_1"/>
    <property type="match status" value="1"/>
</dbReference>
<dbReference type="PANTHER" id="PTHR11360:SF234">
    <property type="entry name" value="MFS-TYPE TRANSPORTER DBAD-RELATED"/>
    <property type="match status" value="1"/>
</dbReference>
<feature type="transmembrane region" description="Helical" evidence="3">
    <location>
        <begin position="300"/>
        <end position="325"/>
    </location>
</feature>
<sequence length="430" mass="46835">MGSLQESDGQLTIGNNDVENDHLEEKDVFKDVPNGGLQAWLQVVGAFFLLFNSWGVVNTFGAFQTYYKNDFLSDQTSSNISWVGTLESFFLLIIGLLSGPLFDSGRFRSLIFIGTFFVVLSFMTLSACKQYWQVMLAQAFCGGIGCGFMYVPALSILPQYFSTRRALATGIAVSGASCGGVIYPIMLRKLEPQVGFGWTTRIIGFMVLATNSFSFCVMHLREKTKVKRVMLDPGAFKELPFVFFVTAIFFMVFGFNTPIFYIEQYALDKGSMDEDLAFYLLSILNAASIVGRVSPGMIEVFVGPVTIFTACAGISTVLLFCWIAMTSKGAIIAMAVLYGFSSGAFISLPAVCLASITDDLHKLGTRIGMMSLIEAFGTLCGAPVSGAIRDHTGKWLGVQLYAGSWTLVTTLCLAAVLLVHKDKTSRANVA</sequence>
<dbReference type="InterPro" id="IPR050327">
    <property type="entry name" value="Proton-linked_MCT"/>
</dbReference>
<feature type="transmembrane region" description="Helical" evidence="3">
    <location>
        <begin position="109"/>
        <end position="125"/>
    </location>
</feature>
<evidence type="ECO:0000256" key="1">
    <source>
        <dbReference type="ARBA" id="ARBA00004141"/>
    </source>
</evidence>
<keyword evidence="3" id="KW-1133">Transmembrane helix</keyword>
<feature type="transmembrane region" description="Helical" evidence="3">
    <location>
        <begin position="80"/>
        <end position="102"/>
    </location>
</feature>
<evidence type="ECO:0000256" key="3">
    <source>
        <dbReference type="SAM" id="Phobius"/>
    </source>
</evidence>
<dbReference type="PANTHER" id="PTHR11360">
    <property type="entry name" value="MONOCARBOXYLATE TRANSPORTER"/>
    <property type="match status" value="1"/>
</dbReference>
<comment type="similarity">
    <text evidence="2">Belongs to the major facilitator superfamily. Monocarboxylate porter (TC 2.A.1.13) family.</text>
</comment>
<evidence type="ECO:0000313" key="5">
    <source>
        <dbReference type="Proteomes" id="UP000242877"/>
    </source>
</evidence>
<gene>
    <name evidence="4" type="ORF">AAP_02540</name>
</gene>
<dbReference type="EMBL" id="AZGZ01000009">
    <property type="protein sequence ID" value="KZZ93074.1"/>
    <property type="molecule type" value="Genomic_DNA"/>
</dbReference>
<feature type="transmembrane region" description="Helical" evidence="3">
    <location>
        <begin position="241"/>
        <end position="261"/>
    </location>
</feature>
<dbReference type="SUPFAM" id="SSF103473">
    <property type="entry name" value="MFS general substrate transporter"/>
    <property type="match status" value="1"/>
</dbReference>
<proteinExistence type="inferred from homology"/>
<evidence type="ECO:0000313" key="4">
    <source>
        <dbReference type="EMBL" id="KZZ93074.1"/>
    </source>
</evidence>
<keyword evidence="3" id="KW-0472">Membrane</keyword>
<protein>
    <submittedName>
        <fullName evidence="4">Monocarboxylate permease</fullName>
    </submittedName>
</protein>
<keyword evidence="3" id="KW-0812">Transmembrane</keyword>
<keyword evidence="5" id="KW-1185">Reference proteome</keyword>
<feature type="transmembrane region" description="Helical" evidence="3">
    <location>
        <begin position="400"/>
        <end position="419"/>
    </location>
</feature>
<accession>A0A167ZTG4</accession>
<dbReference type="GO" id="GO:0016020">
    <property type="term" value="C:membrane"/>
    <property type="evidence" value="ECO:0007669"/>
    <property type="project" value="UniProtKB-SubCell"/>
</dbReference>
<feature type="transmembrane region" description="Helical" evidence="3">
    <location>
        <begin position="198"/>
        <end position="220"/>
    </location>
</feature>
<feature type="transmembrane region" description="Helical" evidence="3">
    <location>
        <begin position="39"/>
        <end position="60"/>
    </location>
</feature>
<feature type="transmembrane region" description="Helical" evidence="3">
    <location>
        <begin position="166"/>
        <end position="186"/>
    </location>
</feature>
<comment type="caution">
    <text evidence="4">The sequence shown here is derived from an EMBL/GenBank/DDBJ whole genome shotgun (WGS) entry which is preliminary data.</text>
</comment>
<dbReference type="Proteomes" id="UP000242877">
    <property type="component" value="Unassembled WGS sequence"/>
</dbReference>
<name>A0A167ZTG4_9EURO</name>
<feature type="transmembrane region" description="Helical" evidence="3">
    <location>
        <begin position="131"/>
        <end position="154"/>
    </location>
</feature>
<dbReference type="OrthoDB" id="6509908at2759"/>
<evidence type="ECO:0000256" key="2">
    <source>
        <dbReference type="ARBA" id="ARBA00006727"/>
    </source>
</evidence>
<organism evidence="4 5">
    <name type="scientific">Ascosphaera apis ARSEF 7405</name>
    <dbReference type="NCBI Taxonomy" id="392613"/>
    <lineage>
        <taxon>Eukaryota</taxon>
        <taxon>Fungi</taxon>
        <taxon>Dikarya</taxon>
        <taxon>Ascomycota</taxon>
        <taxon>Pezizomycotina</taxon>
        <taxon>Eurotiomycetes</taxon>
        <taxon>Eurotiomycetidae</taxon>
        <taxon>Onygenales</taxon>
        <taxon>Ascosphaeraceae</taxon>
        <taxon>Ascosphaera</taxon>
    </lineage>
</organism>
<reference evidence="4 5" key="1">
    <citation type="journal article" date="2016" name="Genome Biol. Evol.">
        <title>Divergent and convergent evolution of fungal pathogenicity.</title>
        <authorList>
            <person name="Shang Y."/>
            <person name="Xiao G."/>
            <person name="Zheng P."/>
            <person name="Cen K."/>
            <person name="Zhan S."/>
            <person name="Wang C."/>
        </authorList>
    </citation>
    <scope>NUCLEOTIDE SEQUENCE [LARGE SCALE GENOMIC DNA]</scope>
    <source>
        <strain evidence="4 5">ARSEF 7405</strain>
    </source>
</reference>
<feature type="transmembrane region" description="Helical" evidence="3">
    <location>
        <begin position="368"/>
        <end position="388"/>
    </location>
</feature>
<dbReference type="Gene3D" id="1.20.1250.20">
    <property type="entry name" value="MFS general substrate transporter like domains"/>
    <property type="match status" value="2"/>
</dbReference>
<dbReference type="AlphaFoldDB" id="A0A167ZTG4"/>
<dbReference type="VEuPathDB" id="FungiDB:AAP_02540"/>
<comment type="subcellular location">
    <subcellularLocation>
        <location evidence="1">Membrane</location>
        <topology evidence="1">Multi-pass membrane protein</topology>
    </subcellularLocation>
</comment>
<feature type="transmembrane region" description="Helical" evidence="3">
    <location>
        <begin position="331"/>
        <end position="356"/>
    </location>
</feature>
<dbReference type="InterPro" id="IPR011701">
    <property type="entry name" value="MFS"/>
</dbReference>